<keyword evidence="1" id="KW-0812">Transmembrane</keyword>
<evidence type="ECO:0000313" key="2">
    <source>
        <dbReference type="EMBL" id="OAA45624.1"/>
    </source>
</evidence>
<feature type="transmembrane region" description="Helical" evidence="1">
    <location>
        <begin position="504"/>
        <end position="528"/>
    </location>
</feature>
<keyword evidence="1" id="KW-0472">Membrane</keyword>
<sequence length="589" mass="64298">MTIKVVRQPRSTYQLWARFSFPASTGPRDAIAIPASIAHQLNSAYTIMLTALMAKVWIIVIALAIFLVWRAGSKHPEGKKQMTLLASMVTLWNKRSDLIGFIFQAYQNNSGKSASQRSDPLRESKVWLALVMFLALLASAAEKVLGVLVPPLLILGSAAPVNPDAIYFPPDFKQGEADDVIAARFTLEAPAALRALSSVDLGNQALREKVRVGQAVQRGRWKNDELILQVDYGYEVSGAELGLQRYPDLLLVVNGSCITEYSWHSETDSVKYLDSNITTDTYRLPFDPSTPQTVSVLDGSVPMGSFLFDGPFPGALEKSNSTWLALVSSVGRGSFTPGTDPWYLTDKDANGSPSRPRYIVNPARPVLSCWQDDVWSYKGRSSSIQKLDSEALPGLELSEAMQWALRRYLDAPMIYHVGSRLGASALKSATVAFGSFFDAGASSFQKDLERLVMASYIATTNVLTDSTLHPAEKPTSLPNVIRAENNHIMDGVADFVVWSQDVSALSIVVVAALPILLLAVWLLSIVLLNFTRLEIANLLDADCIFTQLMNNHPQTTLSFDGKDGPAWGGLGEKKSDQSTVSLLVAPTPV</sequence>
<keyword evidence="3" id="KW-1185">Reference proteome</keyword>
<dbReference type="OMA" id="GTDPWYL"/>
<evidence type="ECO:0000256" key="1">
    <source>
        <dbReference type="SAM" id="Phobius"/>
    </source>
</evidence>
<dbReference type="AlphaFoldDB" id="A0A167FQV4"/>
<feature type="transmembrane region" description="Helical" evidence="1">
    <location>
        <begin position="44"/>
        <end position="69"/>
    </location>
</feature>
<dbReference type="Proteomes" id="UP000243498">
    <property type="component" value="Unassembled WGS sequence"/>
</dbReference>
<keyword evidence="1" id="KW-1133">Transmembrane helix</keyword>
<name>A0A167FQV4_METRR</name>
<organism evidence="2 3">
    <name type="scientific">Metarhizium rileyi (strain RCEF 4871)</name>
    <name type="common">Nomuraea rileyi</name>
    <dbReference type="NCBI Taxonomy" id="1649241"/>
    <lineage>
        <taxon>Eukaryota</taxon>
        <taxon>Fungi</taxon>
        <taxon>Dikarya</taxon>
        <taxon>Ascomycota</taxon>
        <taxon>Pezizomycotina</taxon>
        <taxon>Sordariomycetes</taxon>
        <taxon>Hypocreomycetidae</taxon>
        <taxon>Hypocreales</taxon>
        <taxon>Clavicipitaceae</taxon>
        <taxon>Metarhizium</taxon>
    </lineage>
</organism>
<evidence type="ECO:0000313" key="3">
    <source>
        <dbReference type="Proteomes" id="UP000243498"/>
    </source>
</evidence>
<feature type="transmembrane region" description="Helical" evidence="1">
    <location>
        <begin position="126"/>
        <end position="149"/>
    </location>
</feature>
<dbReference type="EMBL" id="AZHC01000008">
    <property type="protein sequence ID" value="OAA45624.1"/>
    <property type="molecule type" value="Genomic_DNA"/>
</dbReference>
<dbReference type="STRING" id="1081105.A0A167FQV4"/>
<gene>
    <name evidence="2" type="ORF">NOR_03413</name>
</gene>
<dbReference type="OrthoDB" id="5337208at2759"/>
<reference evidence="2 3" key="1">
    <citation type="journal article" date="2016" name="Genome Biol. Evol.">
        <title>Divergent and convergent evolution of fungal pathogenicity.</title>
        <authorList>
            <person name="Shang Y."/>
            <person name="Xiao G."/>
            <person name="Zheng P."/>
            <person name="Cen K."/>
            <person name="Zhan S."/>
            <person name="Wang C."/>
        </authorList>
    </citation>
    <scope>NUCLEOTIDE SEQUENCE [LARGE SCALE GENOMIC DNA]</scope>
    <source>
        <strain evidence="2 3">RCEF 4871</strain>
    </source>
</reference>
<protein>
    <submittedName>
        <fullName evidence="2">Uncharacterized protein</fullName>
    </submittedName>
</protein>
<comment type="caution">
    <text evidence="2">The sequence shown here is derived from an EMBL/GenBank/DDBJ whole genome shotgun (WGS) entry which is preliminary data.</text>
</comment>
<accession>A0A167FQV4</accession>
<proteinExistence type="predicted"/>